<feature type="chain" id="PRO_5036502427" description="Soluble interferon alpha/beta receptor OPG204" evidence="12">
    <location>
        <begin position="20"/>
        <end position="465"/>
    </location>
</feature>
<protein>
    <recommendedName>
        <fullName evidence="9">Soluble interferon alpha/beta receptor OPG204</fullName>
    </recommendedName>
</protein>
<comment type="subunit">
    <text evidence="8">Interacts with host IFNA1.</text>
</comment>
<dbReference type="InterPro" id="IPR015621">
    <property type="entry name" value="IL-1_rcpt_fam"/>
</dbReference>
<proteinExistence type="predicted"/>
<evidence type="ECO:0000256" key="12">
    <source>
        <dbReference type="SAM" id="SignalP"/>
    </source>
</evidence>
<keyword evidence="12" id="KW-0732">Signal</keyword>
<keyword evidence="4" id="KW-1015">Disulfide bond</keyword>
<keyword evidence="7" id="KW-0393">Immunoglobulin domain</keyword>
<organism evidence="14 15">
    <name type="scientific">Magallana gigas</name>
    <name type="common">Pacific oyster</name>
    <name type="synonym">Crassostrea gigas</name>
    <dbReference type="NCBI Taxonomy" id="29159"/>
    <lineage>
        <taxon>Eukaryota</taxon>
        <taxon>Metazoa</taxon>
        <taxon>Spiralia</taxon>
        <taxon>Lophotrochozoa</taxon>
        <taxon>Mollusca</taxon>
        <taxon>Bivalvia</taxon>
        <taxon>Autobranchia</taxon>
        <taxon>Pteriomorphia</taxon>
        <taxon>Ostreida</taxon>
        <taxon>Ostreoidea</taxon>
        <taxon>Ostreidae</taxon>
        <taxon>Magallana</taxon>
    </lineage>
</organism>
<dbReference type="InterPro" id="IPR007110">
    <property type="entry name" value="Ig-like_dom"/>
</dbReference>
<evidence type="ECO:0000256" key="9">
    <source>
        <dbReference type="ARBA" id="ARBA00041012"/>
    </source>
</evidence>
<evidence type="ECO:0000256" key="6">
    <source>
        <dbReference type="ARBA" id="ARBA00023258"/>
    </source>
</evidence>
<comment type="function">
    <text evidence="10">Counteracts the antiviral effects of host IFN-alpha/beta and key IFN-inducible proteins involved in viral RNA degradation suxh as host OAS1. Acts as a soluble IFN-alpha receptor and thus inhibits the interaction between host IFN-alpha and its receptor.</text>
</comment>
<dbReference type="SMART" id="SM00409">
    <property type="entry name" value="IG"/>
    <property type="match status" value="2"/>
</dbReference>
<keyword evidence="11" id="KW-0812">Transmembrane</keyword>
<dbReference type="InterPro" id="IPR036179">
    <property type="entry name" value="Ig-like_dom_sf"/>
</dbReference>
<evidence type="ECO:0000256" key="10">
    <source>
        <dbReference type="ARBA" id="ARBA00045444"/>
    </source>
</evidence>
<evidence type="ECO:0000313" key="14">
    <source>
        <dbReference type="EnsemblMetazoa" id="G34873.9:cds"/>
    </source>
</evidence>
<dbReference type="PANTHER" id="PTHR11890:SF44">
    <property type="entry name" value="X-LINKED INTERLEUKIN-1 RECEPTOR ACCESSORY PROTEIN-LIKE 2"/>
    <property type="match status" value="1"/>
</dbReference>
<keyword evidence="2" id="KW-0899">Viral immunoevasion</keyword>
<evidence type="ECO:0000256" key="5">
    <source>
        <dbReference type="ARBA" id="ARBA00023180"/>
    </source>
</evidence>
<keyword evidence="6" id="KW-0922">Interferon antiviral system evasion</keyword>
<evidence type="ECO:0000256" key="1">
    <source>
        <dbReference type="ARBA" id="ARBA00022518"/>
    </source>
</evidence>
<dbReference type="GO" id="GO:0039502">
    <property type="term" value="P:symbiont-mediated suppression of host type I interferon-mediated signaling pathway"/>
    <property type="evidence" value="ECO:0007669"/>
    <property type="project" value="UniProtKB-KW"/>
</dbReference>
<keyword evidence="15" id="KW-1185">Reference proteome</keyword>
<dbReference type="OMA" id="IDIRCVN"/>
<accession>A0A8W8MW94</accession>
<sequence>MELLWWCFTLLQVVSSAIASCENPVISSGNYTAVVFSQEMLLLNCSATSYDQIQWFHLPNGKTKVEPYQFTWCKDDTCRLYDDPRMLKIRKVSTELNFSKFICVASCSATGKNASAHVLVIVQKCATVKPDVSSVQNVTVSLGETATLTCKADMGTCYELSFPNFSWDGNGKDISELNTTNRYSTDVKLNDTGKLVTTLTIRDVTEEDLQSFDCILIDDHFEEGHVRKTIFLSLSESRSQASSSIYIAVVATVTLIAIILIVVTFLLCCCYCQWRIRYKCWKPKTLNKREVNKAWDALVWHDDEHVQEASTLLAKLENIGYRVCTKEDQTSGQDLQGLEALIDSSACVIILRKDDGMMMTVLDKAQENKSVVLIQTKADLPPVRRVEKIMNIFKLRCQTNSYHPPQSNGEINKSMAGFLKLYWPSHDTSIFNFRKKLIRDEFYYRLRLKLPKQSLHVEAEHIQMQ</sequence>
<dbReference type="OrthoDB" id="6156767at2759"/>
<feature type="signal peptide" evidence="12">
    <location>
        <begin position="1"/>
        <end position="19"/>
    </location>
</feature>
<keyword evidence="11" id="KW-0472">Membrane</keyword>
<dbReference type="PANTHER" id="PTHR11890">
    <property type="entry name" value="INTERLEUKIN-1 RECEPTOR FAMILY MEMBER"/>
    <property type="match status" value="1"/>
</dbReference>
<name>A0A8W8MW94_MAGGI</name>
<dbReference type="Pfam" id="PF00047">
    <property type="entry name" value="ig"/>
    <property type="match status" value="1"/>
</dbReference>
<evidence type="ECO:0000259" key="13">
    <source>
        <dbReference type="PROSITE" id="PS50835"/>
    </source>
</evidence>
<dbReference type="EnsemblMetazoa" id="G34873.9">
    <property type="protein sequence ID" value="G34873.9:cds"/>
    <property type="gene ID" value="G34873"/>
</dbReference>
<evidence type="ECO:0000256" key="3">
    <source>
        <dbReference type="ARBA" id="ARBA00022830"/>
    </source>
</evidence>
<keyword evidence="3" id="KW-1114">Inhibition of host interferon signaling pathway by virus</keyword>
<evidence type="ECO:0000256" key="2">
    <source>
        <dbReference type="ARBA" id="ARBA00022632"/>
    </source>
</evidence>
<dbReference type="InterPro" id="IPR013783">
    <property type="entry name" value="Ig-like_fold"/>
</dbReference>
<dbReference type="InterPro" id="IPR003599">
    <property type="entry name" value="Ig_sub"/>
</dbReference>
<dbReference type="SUPFAM" id="SSF48726">
    <property type="entry name" value="Immunoglobulin"/>
    <property type="match status" value="2"/>
</dbReference>
<dbReference type="AlphaFoldDB" id="A0A8W8MW94"/>
<feature type="domain" description="Ig-like" evidence="13">
    <location>
        <begin position="24"/>
        <end position="119"/>
    </location>
</feature>
<dbReference type="Proteomes" id="UP000005408">
    <property type="component" value="Unassembled WGS sequence"/>
</dbReference>
<evidence type="ECO:0000256" key="8">
    <source>
        <dbReference type="ARBA" id="ARBA00038761"/>
    </source>
</evidence>
<feature type="transmembrane region" description="Helical" evidence="11">
    <location>
        <begin position="245"/>
        <end position="274"/>
    </location>
</feature>
<keyword evidence="1" id="KW-0244">Early protein</keyword>
<keyword evidence="2" id="KW-0945">Host-virus interaction</keyword>
<keyword evidence="5" id="KW-0325">Glycoprotein</keyword>
<reference evidence="14" key="1">
    <citation type="submission" date="2022-08" db="UniProtKB">
        <authorList>
            <consortium name="EnsemblMetazoa"/>
        </authorList>
    </citation>
    <scope>IDENTIFICATION</scope>
    <source>
        <strain evidence="14">05x7-T-G4-1.051#20</strain>
    </source>
</reference>
<feature type="domain" description="Ig-like" evidence="13">
    <location>
        <begin position="130"/>
        <end position="233"/>
    </location>
</feature>
<keyword evidence="2" id="KW-1090">Inhibition of host innate immune response by virus</keyword>
<evidence type="ECO:0000256" key="11">
    <source>
        <dbReference type="SAM" id="Phobius"/>
    </source>
</evidence>
<dbReference type="PROSITE" id="PS50835">
    <property type="entry name" value="IG_LIKE"/>
    <property type="match status" value="2"/>
</dbReference>
<evidence type="ECO:0000256" key="7">
    <source>
        <dbReference type="ARBA" id="ARBA00023319"/>
    </source>
</evidence>
<evidence type="ECO:0000313" key="15">
    <source>
        <dbReference type="Proteomes" id="UP000005408"/>
    </source>
</evidence>
<dbReference type="Gene3D" id="2.60.40.10">
    <property type="entry name" value="Immunoglobulins"/>
    <property type="match status" value="2"/>
</dbReference>
<keyword evidence="11" id="KW-1133">Transmembrane helix</keyword>
<evidence type="ECO:0000256" key="4">
    <source>
        <dbReference type="ARBA" id="ARBA00023157"/>
    </source>
</evidence>
<dbReference type="InterPro" id="IPR013151">
    <property type="entry name" value="Immunoglobulin_dom"/>
</dbReference>